<keyword evidence="4" id="KW-1185">Reference proteome</keyword>
<accession>A0AA36N6M9</accession>
<evidence type="ECO:0000313" key="3">
    <source>
        <dbReference type="EMBL" id="CAJ1396217.1"/>
    </source>
</evidence>
<dbReference type="Proteomes" id="UP001178507">
    <property type="component" value="Unassembled WGS sequence"/>
</dbReference>
<feature type="transmembrane region" description="Helical" evidence="2">
    <location>
        <begin position="128"/>
        <end position="146"/>
    </location>
</feature>
<gene>
    <name evidence="3" type="ORF">EVOR1521_LOCUS20488</name>
</gene>
<proteinExistence type="predicted"/>
<evidence type="ECO:0000256" key="1">
    <source>
        <dbReference type="SAM" id="MobiDB-lite"/>
    </source>
</evidence>
<dbReference type="EMBL" id="CAUJNA010003222">
    <property type="protein sequence ID" value="CAJ1396217.1"/>
    <property type="molecule type" value="Genomic_DNA"/>
</dbReference>
<sequence>MPGWKVLRSRLSEIEMRCIRLGFTTGVVLSFLQAEVSSEPLRLLSAGLTNIFQVIQMIVNLAVILTVNQNLQIIDIGLSDTQFSPTAILMYRKQQAYFRFRAAFYLMFLRPTIVAWLHLTVLRGNTEWLVFGLSQVLALVVYLLLLDGLRPTTDKRGLMKLWRSEVRSRSRSPRPAGLEAPAAAGTNLGAQTEPTEEAAIPELATPYVEF</sequence>
<feature type="region of interest" description="Disordered" evidence="1">
    <location>
        <begin position="170"/>
        <end position="199"/>
    </location>
</feature>
<dbReference type="AlphaFoldDB" id="A0AA36N6M9"/>
<comment type="caution">
    <text evidence="3">The sequence shown here is derived from an EMBL/GenBank/DDBJ whole genome shotgun (WGS) entry which is preliminary data.</text>
</comment>
<reference evidence="3" key="1">
    <citation type="submission" date="2023-08" db="EMBL/GenBank/DDBJ databases">
        <authorList>
            <person name="Chen Y."/>
            <person name="Shah S."/>
            <person name="Dougan E. K."/>
            <person name="Thang M."/>
            <person name="Chan C."/>
        </authorList>
    </citation>
    <scope>NUCLEOTIDE SEQUENCE</scope>
</reference>
<keyword evidence="2" id="KW-0472">Membrane</keyword>
<organism evidence="3 4">
    <name type="scientific">Effrenium voratum</name>
    <dbReference type="NCBI Taxonomy" id="2562239"/>
    <lineage>
        <taxon>Eukaryota</taxon>
        <taxon>Sar</taxon>
        <taxon>Alveolata</taxon>
        <taxon>Dinophyceae</taxon>
        <taxon>Suessiales</taxon>
        <taxon>Symbiodiniaceae</taxon>
        <taxon>Effrenium</taxon>
    </lineage>
</organism>
<keyword evidence="2" id="KW-1133">Transmembrane helix</keyword>
<feature type="transmembrane region" description="Helical" evidence="2">
    <location>
        <begin position="102"/>
        <end position="122"/>
    </location>
</feature>
<name>A0AA36N6M9_9DINO</name>
<keyword evidence="2" id="KW-0812">Transmembrane</keyword>
<protein>
    <submittedName>
        <fullName evidence="3">Uncharacterized protein</fullName>
    </submittedName>
</protein>
<evidence type="ECO:0000256" key="2">
    <source>
        <dbReference type="SAM" id="Phobius"/>
    </source>
</evidence>
<evidence type="ECO:0000313" key="4">
    <source>
        <dbReference type="Proteomes" id="UP001178507"/>
    </source>
</evidence>